<name>A0A1H1PKQ8_MUCMA</name>
<accession>A0A1H1PKQ8</accession>
<organism evidence="2 3">
    <name type="scientific">Mucilaginibacter mallensis</name>
    <dbReference type="NCBI Taxonomy" id="652787"/>
    <lineage>
        <taxon>Bacteria</taxon>
        <taxon>Pseudomonadati</taxon>
        <taxon>Bacteroidota</taxon>
        <taxon>Sphingobacteriia</taxon>
        <taxon>Sphingobacteriales</taxon>
        <taxon>Sphingobacteriaceae</taxon>
        <taxon>Mucilaginibacter</taxon>
    </lineage>
</organism>
<sequence>MKKNYKLLYVMLSLLLVYTFSCKKNDMGGTGAPTITRVRTTTKTDTTTGVVKRITLDSSITTTTTTLVGYDSTVTSGHLGNQYAIIGTNFLTTKTVTLNGVGVYFNPGLLTDHSIIITIPSLTSTATQVPFGPDQTNKLVVTTKYGTATFTFPIVQPAPVITSFAPQVANPGDVVTITGQVFNGATSVTFDKIPAKIIGTPTATQIQVQVPQGVTSNLIYVTTPGGTAVSTTTFGFKYVVYTESLATGWGGQGSGGYDGYNSTRVYNDQTHPEAGSYDIATTFTNSYGALQLGYGGATPINVSTLGLTSIKFSVYGGAGYTGTQKLQVVINGAYSTAVVVSFTAGAYTDIIIPLSQLGKPSTITEIVLQNYGVAPPCTIYVDNLGFI</sequence>
<proteinExistence type="predicted"/>
<keyword evidence="3" id="KW-1185">Reference proteome</keyword>
<dbReference type="InterPro" id="IPR008979">
    <property type="entry name" value="Galactose-bd-like_sf"/>
</dbReference>
<gene>
    <name evidence="2" type="ORF">SAMN05216490_0573</name>
</gene>
<dbReference type="STRING" id="652787.SAMN05216490_0573"/>
<dbReference type="InterPro" id="IPR013783">
    <property type="entry name" value="Ig-like_fold"/>
</dbReference>
<dbReference type="EMBL" id="LT629740">
    <property type="protein sequence ID" value="SDS11842.1"/>
    <property type="molecule type" value="Genomic_DNA"/>
</dbReference>
<dbReference type="Gene3D" id="2.60.40.10">
    <property type="entry name" value="Immunoglobulins"/>
    <property type="match status" value="2"/>
</dbReference>
<dbReference type="AlphaFoldDB" id="A0A1H1PKQ8"/>
<dbReference type="SUPFAM" id="SSF81296">
    <property type="entry name" value="E set domains"/>
    <property type="match status" value="1"/>
</dbReference>
<evidence type="ECO:0000256" key="1">
    <source>
        <dbReference type="SAM" id="SignalP"/>
    </source>
</evidence>
<evidence type="ECO:0000313" key="3">
    <source>
        <dbReference type="Proteomes" id="UP000199679"/>
    </source>
</evidence>
<dbReference type="RefSeq" id="WP_091368953.1">
    <property type="nucleotide sequence ID" value="NZ_LT629740.1"/>
</dbReference>
<protein>
    <submittedName>
        <fullName evidence="2">IPT/TIG domain-containing protein</fullName>
    </submittedName>
</protein>
<dbReference type="SUPFAM" id="SSF49785">
    <property type="entry name" value="Galactose-binding domain-like"/>
    <property type="match status" value="1"/>
</dbReference>
<evidence type="ECO:0000313" key="2">
    <source>
        <dbReference type="EMBL" id="SDS11842.1"/>
    </source>
</evidence>
<reference evidence="2 3" key="1">
    <citation type="submission" date="2016-10" db="EMBL/GenBank/DDBJ databases">
        <authorList>
            <person name="de Groot N.N."/>
        </authorList>
    </citation>
    <scope>NUCLEOTIDE SEQUENCE [LARGE SCALE GENOMIC DNA]</scope>
    <source>
        <strain evidence="2 3">MP1X4</strain>
    </source>
</reference>
<feature type="signal peptide" evidence="1">
    <location>
        <begin position="1"/>
        <end position="23"/>
    </location>
</feature>
<dbReference type="Proteomes" id="UP000199679">
    <property type="component" value="Chromosome I"/>
</dbReference>
<dbReference type="OrthoDB" id="660167at2"/>
<keyword evidence="1" id="KW-0732">Signal</keyword>
<feature type="chain" id="PRO_5009256669" evidence="1">
    <location>
        <begin position="24"/>
        <end position="387"/>
    </location>
</feature>
<dbReference type="InterPro" id="IPR014756">
    <property type="entry name" value="Ig_E-set"/>
</dbReference>